<accession>A0ABV6GGD6</accession>
<feature type="domain" description="4Fe-4S ferredoxin-type" evidence="7">
    <location>
        <begin position="52"/>
        <end position="77"/>
    </location>
</feature>
<comment type="catalytic activity">
    <reaction evidence="6">
        <text>(R)-lactate + A = pyruvate + AH2</text>
        <dbReference type="Rhea" id="RHEA:15089"/>
        <dbReference type="ChEBI" id="CHEBI:13193"/>
        <dbReference type="ChEBI" id="CHEBI:15361"/>
        <dbReference type="ChEBI" id="CHEBI:16004"/>
        <dbReference type="ChEBI" id="CHEBI:17499"/>
    </reaction>
</comment>
<evidence type="ECO:0000256" key="4">
    <source>
        <dbReference type="ARBA" id="ARBA00023004"/>
    </source>
</evidence>
<comment type="caution">
    <text evidence="8">The sequence shown here is derived from an EMBL/GenBank/DDBJ whole genome shotgun (WGS) entry which is preliminary data.</text>
</comment>
<dbReference type="InterPro" id="IPR017896">
    <property type="entry name" value="4Fe4S_Fe-S-bd"/>
</dbReference>
<keyword evidence="3" id="KW-0677">Repeat</keyword>
<evidence type="ECO:0000256" key="2">
    <source>
        <dbReference type="ARBA" id="ARBA00022723"/>
    </source>
</evidence>
<keyword evidence="2 6" id="KW-0479">Metal-binding</keyword>
<evidence type="ECO:0000256" key="3">
    <source>
        <dbReference type="ARBA" id="ARBA00022737"/>
    </source>
</evidence>
<evidence type="ECO:0000256" key="6">
    <source>
        <dbReference type="PIRNR" id="PIRNR000139"/>
    </source>
</evidence>
<keyword evidence="6" id="KW-0813">Transport</keyword>
<keyword evidence="5 6" id="KW-0411">Iron-sulfur</keyword>
<name>A0ABV6GGD6_9BACI</name>
<dbReference type="InterPro" id="IPR017900">
    <property type="entry name" value="4Fe4S_Fe_S_CS"/>
</dbReference>
<dbReference type="InterPro" id="IPR004017">
    <property type="entry name" value="Cys_rich_dom"/>
</dbReference>
<dbReference type="EMBL" id="JBHLVO010000012">
    <property type="protein sequence ID" value="MFC0272747.1"/>
    <property type="molecule type" value="Genomic_DNA"/>
</dbReference>
<comment type="catalytic activity">
    <reaction evidence="6">
        <text>glycolate + A = glyoxylate + AH2</text>
        <dbReference type="Rhea" id="RHEA:21264"/>
        <dbReference type="ChEBI" id="CHEBI:13193"/>
        <dbReference type="ChEBI" id="CHEBI:17499"/>
        <dbReference type="ChEBI" id="CHEBI:29805"/>
        <dbReference type="ChEBI" id="CHEBI:36655"/>
        <dbReference type="EC" id="1.1.99.14"/>
    </reaction>
</comment>
<reference evidence="8 9" key="1">
    <citation type="submission" date="2024-09" db="EMBL/GenBank/DDBJ databases">
        <authorList>
            <person name="Sun Q."/>
            <person name="Mori K."/>
        </authorList>
    </citation>
    <scope>NUCLEOTIDE SEQUENCE [LARGE SCALE GENOMIC DNA]</scope>
    <source>
        <strain evidence="8 9">CCM 7228</strain>
    </source>
</reference>
<evidence type="ECO:0000313" key="9">
    <source>
        <dbReference type="Proteomes" id="UP001589854"/>
    </source>
</evidence>
<dbReference type="Proteomes" id="UP001589854">
    <property type="component" value="Unassembled WGS sequence"/>
</dbReference>
<evidence type="ECO:0000256" key="5">
    <source>
        <dbReference type="ARBA" id="ARBA00023014"/>
    </source>
</evidence>
<evidence type="ECO:0000259" key="7">
    <source>
        <dbReference type="PROSITE" id="PS51379"/>
    </source>
</evidence>
<dbReference type="PANTHER" id="PTHR32479:SF17">
    <property type="entry name" value="GLYCOLATE OXIDASE IRON-SULFUR SUBUNIT"/>
    <property type="match status" value="1"/>
</dbReference>
<gene>
    <name evidence="8" type="ORF">ACFFIX_15025</name>
</gene>
<dbReference type="PIRSF" id="PIRSF000139">
    <property type="entry name" value="Glc_ox_4Fe-4S"/>
    <property type="match status" value="1"/>
</dbReference>
<comment type="function">
    <text evidence="6">Component of a complex that catalyzes the oxidation of glycolate to glyoxylate.</text>
</comment>
<dbReference type="EC" id="1.1.99.14" evidence="6"/>
<keyword evidence="9" id="KW-1185">Reference proteome</keyword>
<keyword evidence="1 6" id="KW-0004">4Fe-4S</keyword>
<dbReference type="PROSITE" id="PS51379">
    <property type="entry name" value="4FE4S_FER_2"/>
    <property type="match status" value="2"/>
</dbReference>
<dbReference type="PROSITE" id="PS00198">
    <property type="entry name" value="4FE4S_FER_1"/>
    <property type="match status" value="1"/>
</dbReference>
<keyword evidence="6" id="KW-0249">Electron transport</keyword>
<dbReference type="InterPro" id="IPR009051">
    <property type="entry name" value="Helical_ferredxn"/>
</dbReference>
<dbReference type="SUPFAM" id="SSF54862">
    <property type="entry name" value="4Fe-4S ferredoxins"/>
    <property type="match status" value="1"/>
</dbReference>
<proteinExistence type="predicted"/>
<evidence type="ECO:0000313" key="8">
    <source>
        <dbReference type="EMBL" id="MFC0272747.1"/>
    </source>
</evidence>
<organism evidence="8 9">
    <name type="scientific">Metabacillus herbersteinensis</name>
    <dbReference type="NCBI Taxonomy" id="283816"/>
    <lineage>
        <taxon>Bacteria</taxon>
        <taxon>Bacillati</taxon>
        <taxon>Bacillota</taxon>
        <taxon>Bacilli</taxon>
        <taxon>Bacillales</taxon>
        <taxon>Bacillaceae</taxon>
        <taxon>Metabacillus</taxon>
    </lineage>
</organism>
<dbReference type="PANTHER" id="PTHR32479">
    <property type="entry name" value="GLYCOLATE OXIDASE IRON-SULFUR SUBUNIT"/>
    <property type="match status" value="1"/>
</dbReference>
<dbReference type="Gene3D" id="1.10.1060.10">
    <property type="entry name" value="Alpha-helical ferredoxin"/>
    <property type="match status" value="1"/>
</dbReference>
<dbReference type="Pfam" id="PF13183">
    <property type="entry name" value="Fer4_8"/>
    <property type="match status" value="1"/>
</dbReference>
<sequence length="420" mass="46825">MSSKLAYKETFDCVQCGYCLPACPTYVTMGKERHSPRGRINLVQMAAEGKIALNEIEDSLDLCLGCRACETVCPTNVQYGKILESFKEAKAETKDTSLIEKLTLQKALPNKLLLRTLTKSLGVYQKTKLDKLVRKSNLLGFLPEQLRAFEEITPTVENPKKQMRKNTVLPAQGKVKARIGFFTGCIMDVFFSRINDLSIKLLQHAGCEVTIIKEQTCCGALQHHSGDKSYSKKLAKENIAAFEKHNFDYVVNSIGGCGAMLVEYNHLLGDEQEWTERAKDFAKRNKDISVILNDLGISFEKEIKGVATYQPSCHLLNVQRVVNDPISLLTSIPGLTYIPLPKADMCCGSAGIYNIVHYEESMDILDEKMKSVHKITPDTIVTSNPGCHLQMCLGVKREGLEEKIKVVHIVELLAEACELS</sequence>
<dbReference type="InterPro" id="IPR012257">
    <property type="entry name" value="Glc_ox_4Fe-4S"/>
</dbReference>
<dbReference type="RefSeq" id="WP_378935372.1">
    <property type="nucleotide sequence ID" value="NZ_JBHLVO010000012.1"/>
</dbReference>
<protein>
    <recommendedName>
        <fullName evidence="6">Glycolate oxidase iron-sulfur subunit</fullName>
        <ecNumber evidence="6">1.1.99.14</ecNumber>
    </recommendedName>
</protein>
<comment type="cofactor">
    <cofactor evidence="6">
        <name>[4Fe-4S] cluster</name>
        <dbReference type="ChEBI" id="CHEBI:49883"/>
    </cofactor>
    <text evidence="6">Binds 2 [4Fe-4S] clusters.</text>
</comment>
<evidence type="ECO:0000256" key="1">
    <source>
        <dbReference type="ARBA" id="ARBA00022485"/>
    </source>
</evidence>
<feature type="domain" description="4Fe-4S ferredoxin-type" evidence="7">
    <location>
        <begin position="3"/>
        <end position="32"/>
    </location>
</feature>
<dbReference type="Pfam" id="PF02754">
    <property type="entry name" value="CCG"/>
    <property type="match status" value="2"/>
</dbReference>
<keyword evidence="4 6" id="KW-0408">Iron</keyword>